<dbReference type="SUPFAM" id="SSF52058">
    <property type="entry name" value="L domain-like"/>
    <property type="match status" value="2"/>
</dbReference>
<dbReference type="Gene3D" id="3.80.10.10">
    <property type="entry name" value="Ribonuclease Inhibitor"/>
    <property type="match status" value="3"/>
</dbReference>
<name>A0AAP0JRF0_9MAGN</name>
<evidence type="ECO:0000259" key="1">
    <source>
        <dbReference type="Pfam" id="PF25019"/>
    </source>
</evidence>
<dbReference type="PANTHER" id="PTHR47186">
    <property type="entry name" value="LEUCINE-RICH REPEAT-CONTAINING PROTEIN 57"/>
    <property type="match status" value="1"/>
</dbReference>
<reference evidence="2 3" key="1">
    <citation type="submission" date="2024-01" db="EMBL/GenBank/DDBJ databases">
        <title>Genome assemblies of Stephania.</title>
        <authorList>
            <person name="Yang L."/>
        </authorList>
    </citation>
    <scope>NUCLEOTIDE SEQUENCE [LARGE SCALE GENOMIC DNA]</scope>
    <source>
        <strain evidence="2">QJT</strain>
        <tissue evidence="2">Leaf</tissue>
    </source>
</reference>
<protein>
    <recommendedName>
        <fullName evidence="1">R13L1/DRL21-like LRR repeat region domain-containing protein</fullName>
    </recommendedName>
</protein>
<organism evidence="2 3">
    <name type="scientific">Stephania japonica</name>
    <dbReference type="NCBI Taxonomy" id="461633"/>
    <lineage>
        <taxon>Eukaryota</taxon>
        <taxon>Viridiplantae</taxon>
        <taxon>Streptophyta</taxon>
        <taxon>Embryophyta</taxon>
        <taxon>Tracheophyta</taxon>
        <taxon>Spermatophyta</taxon>
        <taxon>Magnoliopsida</taxon>
        <taxon>Ranunculales</taxon>
        <taxon>Menispermaceae</taxon>
        <taxon>Menispermoideae</taxon>
        <taxon>Cissampelideae</taxon>
        <taxon>Stephania</taxon>
    </lineage>
</organism>
<evidence type="ECO:0000313" key="3">
    <source>
        <dbReference type="Proteomes" id="UP001417504"/>
    </source>
</evidence>
<feature type="domain" description="R13L1/DRL21-like LRR repeat region" evidence="1">
    <location>
        <begin position="217"/>
        <end position="344"/>
    </location>
</feature>
<evidence type="ECO:0000313" key="2">
    <source>
        <dbReference type="EMBL" id="KAK9138380.1"/>
    </source>
</evidence>
<dbReference type="Pfam" id="PF25019">
    <property type="entry name" value="LRR_R13L1-DRL21"/>
    <property type="match status" value="3"/>
</dbReference>
<comment type="caution">
    <text evidence="2">The sequence shown here is derived from an EMBL/GenBank/DDBJ whole genome shotgun (WGS) entry which is preliminary data.</text>
</comment>
<feature type="domain" description="R13L1/DRL21-like LRR repeat region" evidence="1">
    <location>
        <begin position="731"/>
        <end position="797"/>
    </location>
</feature>
<accession>A0AAP0JRF0</accession>
<dbReference type="EMBL" id="JBBNAE010000003">
    <property type="protein sequence ID" value="KAK9138380.1"/>
    <property type="molecule type" value="Genomic_DNA"/>
</dbReference>
<feature type="domain" description="R13L1/DRL21-like LRR repeat region" evidence="1">
    <location>
        <begin position="449"/>
        <end position="540"/>
    </location>
</feature>
<gene>
    <name evidence="2" type="ORF">Sjap_008974</name>
</gene>
<dbReference type="InterPro" id="IPR032675">
    <property type="entry name" value="LRR_dom_sf"/>
</dbReference>
<dbReference type="InterPro" id="IPR056789">
    <property type="entry name" value="LRR_R13L1-DRL21"/>
</dbReference>
<dbReference type="PANTHER" id="PTHR47186:SF3">
    <property type="entry name" value="OS09G0267800 PROTEIN"/>
    <property type="match status" value="1"/>
</dbReference>
<keyword evidence="3" id="KW-1185">Reference proteome</keyword>
<proteinExistence type="predicted"/>
<sequence>MYEDIVYEILLRRECRSIDLQYARLGARSCRDALWIECNGAGNANHVESNENLRHISLLSSGGAIEIPRDIGEAKKLRTFYLFHNHQYSHHTLKGTDLPKLLQLRLRVLDLSQTYLRELPSSIDRLKHLKYLNLSRSKIKKLPLSIIKLYNLQTFNISDCYELSELPESVATLTQLRHFYLYRNFNNHETPRGLSKLHFLQRLDILKLSVESASEHIEELEHLNHLGGTLQLQNLGNVNVVDAAKKANLMGKENLCKLDMDWKSVTLGNNISDNSRLLKALQPHKNLKELKICSFQGLELPWWMSNNSTLPNLVKLELRDCNKCTRIKSLGRLPILRELVLEEMSNLTTVGDDHHNHLQVAESSTTTAIEVEGPEAALILFPYLQKLSVRDVPNLEEWFENSADIFPKLEVLNLCGCPKLKNMPNHFPSLQKLVVGKVNSDTIRSMTDNITSLTSLSFEFEVSLSSSSSTEKEEEELVARMLGKNKLLEILKVKGLSSMRCLPDLIGLQLLRELKIFDCKALKKCPHLSPSLKKLSIENCRALEIESAQLPCLVESLWISDVKAFLVDDTLWSSKLSDLYIRKVPKFVQLPMDFLRNNMHLRFIEIGSCPQFEGFLSSNEEESRSSPDSPPPPSSSCCVEILELRDCPSILGLQLQGFTQLQYLTVVGCKGLQSLEGLQSLRNIQSLWIGRYSEELNDFPFLDAIEMGGHLISSLCYLGIYGWSCLKSLPEQIQHLSRLESLYINGFDGMENLPDWLGKLTSLETLAIRDCKNLKHLPSANATRKLTSLRKLEIQDCPLLKERCKPLKKRCGLCSGSSEWHKISHISQVTIRPKSSDSENFIR</sequence>
<dbReference type="Proteomes" id="UP001417504">
    <property type="component" value="Unassembled WGS sequence"/>
</dbReference>
<dbReference type="AlphaFoldDB" id="A0AAP0JRF0"/>